<dbReference type="EMBL" id="JAULSY010000006">
    <property type="protein sequence ID" value="KAK0673467.1"/>
    <property type="molecule type" value="Genomic_DNA"/>
</dbReference>
<feature type="compositionally biased region" description="Polar residues" evidence="1">
    <location>
        <begin position="17"/>
        <end position="32"/>
    </location>
</feature>
<keyword evidence="3" id="KW-1185">Reference proteome</keyword>
<organism evidence="2 3">
    <name type="scientific">Cercophora samala</name>
    <dbReference type="NCBI Taxonomy" id="330535"/>
    <lineage>
        <taxon>Eukaryota</taxon>
        <taxon>Fungi</taxon>
        <taxon>Dikarya</taxon>
        <taxon>Ascomycota</taxon>
        <taxon>Pezizomycotina</taxon>
        <taxon>Sordariomycetes</taxon>
        <taxon>Sordariomycetidae</taxon>
        <taxon>Sordariales</taxon>
        <taxon>Lasiosphaeriaceae</taxon>
        <taxon>Cercophora</taxon>
    </lineage>
</organism>
<comment type="caution">
    <text evidence="2">The sequence shown here is derived from an EMBL/GenBank/DDBJ whole genome shotgun (WGS) entry which is preliminary data.</text>
</comment>
<reference evidence="2" key="1">
    <citation type="submission" date="2023-06" db="EMBL/GenBank/DDBJ databases">
        <title>Genome-scale phylogeny and comparative genomics of the fungal order Sordariales.</title>
        <authorList>
            <consortium name="Lawrence Berkeley National Laboratory"/>
            <person name="Hensen N."/>
            <person name="Bonometti L."/>
            <person name="Westerberg I."/>
            <person name="Brannstrom I.O."/>
            <person name="Guillou S."/>
            <person name="Cros-Aarteil S."/>
            <person name="Calhoun S."/>
            <person name="Haridas S."/>
            <person name="Kuo A."/>
            <person name="Mondo S."/>
            <person name="Pangilinan J."/>
            <person name="Riley R."/>
            <person name="Labutti K."/>
            <person name="Andreopoulos B."/>
            <person name="Lipzen A."/>
            <person name="Chen C."/>
            <person name="Yanf M."/>
            <person name="Daum C."/>
            <person name="Ng V."/>
            <person name="Clum A."/>
            <person name="Steindorff A."/>
            <person name="Ohm R."/>
            <person name="Martin F."/>
            <person name="Silar P."/>
            <person name="Natvig D."/>
            <person name="Lalanne C."/>
            <person name="Gautier V."/>
            <person name="Ament-Velasquez S.L."/>
            <person name="Kruys A."/>
            <person name="Hutchinson M.I."/>
            <person name="Powell A.J."/>
            <person name="Barry K."/>
            <person name="Miller A.N."/>
            <person name="Grigoriev I.V."/>
            <person name="Debuchy R."/>
            <person name="Gladieux P."/>
            <person name="Thoren M.H."/>
            <person name="Johannesson H."/>
        </authorList>
    </citation>
    <scope>NUCLEOTIDE SEQUENCE</scope>
    <source>
        <strain evidence="2">CBS 307.81</strain>
    </source>
</reference>
<protein>
    <submittedName>
        <fullName evidence="2">Uncharacterized protein</fullName>
    </submittedName>
</protein>
<proteinExistence type="predicted"/>
<gene>
    <name evidence="2" type="ORF">QBC41DRAFT_342987</name>
</gene>
<feature type="region of interest" description="Disordered" evidence="1">
    <location>
        <begin position="1"/>
        <end position="32"/>
    </location>
</feature>
<evidence type="ECO:0000313" key="2">
    <source>
        <dbReference type="EMBL" id="KAK0673467.1"/>
    </source>
</evidence>
<evidence type="ECO:0000256" key="1">
    <source>
        <dbReference type="SAM" id="MobiDB-lite"/>
    </source>
</evidence>
<dbReference type="AlphaFoldDB" id="A0AA40DGG9"/>
<accession>A0AA40DGG9</accession>
<evidence type="ECO:0000313" key="3">
    <source>
        <dbReference type="Proteomes" id="UP001174997"/>
    </source>
</evidence>
<sequence length="252" mass="27852">MSEKEPPSTKAHRFKNLPQQNNPGITVSAGPSSFTPYKRTAPPPQFSDSGFPQGMLLRGHLTGFWTVRTVRTDLMGAMRADRRGDLPDTFWWATSVPMSPHGKGLDMRSLVRNSALGYFGSGHDGCSGFGVQLFSGCGECLVGFGQHALLVAMQLRSERESAVWLRTVIYIGVSPLLVRNSPRRNHRKMSEGCWTTYGDPNDDNFSQDYHALGTLDLHLLSACVRTHPRQPDPQDHVVANLLDVSMNLIVSD</sequence>
<name>A0AA40DGG9_9PEZI</name>
<dbReference type="Proteomes" id="UP001174997">
    <property type="component" value="Unassembled WGS sequence"/>
</dbReference>